<dbReference type="OrthoDB" id="9792021at2"/>
<evidence type="ECO:0000256" key="3">
    <source>
        <dbReference type="ARBA" id="ARBA00023237"/>
    </source>
</evidence>
<dbReference type="Gene3D" id="3.30.1330.60">
    <property type="entry name" value="OmpA-like domain"/>
    <property type="match status" value="1"/>
</dbReference>
<dbReference type="Proteomes" id="UP000244496">
    <property type="component" value="Chromosome"/>
</dbReference>
<dbReference type="AlphaFoldDB" id="A0A2S0UHP7"/>
<name>A0A2S0UHP7_9RHOB</name>
<dbReference type="InterPro" id="IPR006665">
    <property type="entry name" value="OmpA-like"/>
</dbReference>
<dbReference type="GO" id="GO:0009279">
    <property type="term" value="C:cell outer membrane"/>
    <property type="evidence" value="ECO:0007669"/>
    <property type="project" value="UniProtKB-SubCell"/>
</dbReference>
<keyword evidence="8" id="KW-1185">Reference proteome</keyword>
<evidence type="ECO:0000313" key="7">
    <source>
        <dbReference type="EMBL" id="AWB47358.1"/>
    </source>
</evidence>
<evidence type="ECO:0000259" key="6">
    <source>
        <dbReference type="PROSITE" id="PS51123"/>
    </source>
</evidence>
<comment type="subcellular location">
    <subcellularLocation>
        <location evidence="1">Cell outer membrane</location>
    </subcellularLocation>
</comment>
<accession>A0A2S0UHP7</accession>
<dbReference type="CDD" id="cd07185">
    <property type="entry name" value="OmpA_C-like"/>
    <property type="match status" value="1"/>
</dbReference>
<keyword evidence="3" id="KW-0998">Cell outer membrane</keyword>
<evidence type="ECO:0000256" key="5">
    <source>
        <dbReference type="SAM" id="MobiDB-lite"/>
    </source>
</evidence>
<dbReference type="RefSeq" id="WP_108434187.1">
    <property type="nucleotide sequence ID" value="NZ_CP028918.1"/>
</dbReference>
<dbReference type="InterPro" id="IPR050330">
    <property type="entry name" value="Bact_OuterMem_StrucFunc"/>
</dbReference>
<sequence length="345" mass="36668">MRTDPNPIAQALRHSSLWLGLVFCAALVPVPVLGFSLEFPLPATALGERRAELTSYRLPTGPFRLDAVPTRLTEGTLDQTAWRLEAEGKTTLEILAPLRVQIAKAGWVTLFECETEACGGFDFRYGIDVLPEPEMHVDLGDYRFLAASRVGKRGEEFLSLLVSRSADRGFVQMTLVGAEAEPDLSASTKSPEDPVEADVAAAIAAQVPVLQVAPESVAAPDTLVAALSAGQAFALDDLVFASGVARLSAGEYPSLGILAGWMQANPDAQVRLVGHTDSSGGRAENTALSKKRAEAIRGELVARFGIDAGRITADGVGPDAPRASNDTEAGRKKNRRVEVVPTPTR</sequence>
<dbReference type="Pfam" id="PF00691">
    <property type="entry name" value="OmpA"/>
    <property type="match status" value="1"/>
</dbReference>
<evidence type="ECO:0000313" key="8">
    <source>
        <dbReference type="Proteomes" id="UP000244496"/>
    </source>
</evidence>
<feature type="region of interest" description="Disordered" evidence="5">
    <location>
        <begin position="313"/>
        <end position="345"/>
    </location>
</feature>
<organism evidence="7 8">
    <name type="scientific">Paragemmobacter aquarius</name>
    <dbReference type="NCBI Taxonomy" id="2169400"/>
    <lineage>
        <taxon>Bacteria</taxon>
        <taxon>Pseudomonadati</taxon>
        <taxon>Pseudomonadota</taxon>
        <taxon>Alphaproteobacteria</taxon>
        <taxon>Rhodobacterales</taxon>
        <taxon>Paracoccaceae</taxon>
        <taxon>Paragemmobacter</taxon>
    </lineage>
</organism>
<proteinExistence type="predicted"/>
<dbReference type="KEGG" id="geh:HYN69_01515"/>
<reference evidence="7 8" key="1">
    <citation type="submission" date="2018-04" db="EMBL/GenBank/DDBJ databases">
        <title>Genome sequencing of Gemmobacter.</title>
        <authorList>
            <person name="Yi H."/>
            <person name="Baek M.-G."/>
        </authorList>
    </citation>
    <scope>NUCLEOTIDE SEQUENCE [LARGE SCALE GENOMIC DNA]</scope>
    <source>
        <strain evidence="7 8">HYN0069</strain>
    </source>
</reference>
<dbReference type="InterPro" id="IPR036737">
    <property type="entry name" value="OmpA-like_sf"/>
</dbReference>
<evidence type="ECO:0000256" key="1">
    <source>
        <dbReference type="ARBA" id="ARBA00004442"/>
    </source>
</evidence>
<dbReference type="InterPro" id="IPR006664">
    <property type="entry name" value="OMP_bac"/>
</dbReference>
<feature type="domain" description="OmpA-like" evidence="6">
    <location>
        <begin position="227"/>
        <end position="345"/>
    </location>
</feature>
<keyword evidence="2 4" id="KW-0472">Membrane</keyword>
<dbReference type="SUPFAM" id="SSF103088">
    <property type="entry name" value="OmpA-like"/>
    <property type="match status" value="1"/>
</dbReference>
<protein>
    <submittedName>
        <fullName evidence="7">OmpA family protein</fullName>
    </submittedName>
</protein>
<dbReference type="PROSITE" id="PS51123">
    <property type="entry name" value="OMPA_2"/>
    <property type="match status" value="1"/>
</dbReference>
<evidence type="ECO:0000256" key="2">
    <source>
        <dbReference type="ARBA" id="ARBA00023136"/>
    </source>
</evidence>
<dbReference type="PANTHER" id="PTHR30329">
    <property type="entry name" value="STATOR ELEMENT OF FLAGELLAR MOTOR COMPLEX"/>
    <property type="match status" value="1"/>
</dbReference>
<dbReference type="PRINTS" id="PR01021">
    <property type="entry name" value="OMPADOMAIN"/>
</dbReference>
<dbReference type="EMBL" id="CP028918">
    <property type="protein sequence ID" value="AWB47358.1"/>
    <property type="molecule type" value="Genomic_DNA"/>
</dbReference>
<dbReference type="PANTHER" id="PTHR30329:SF21">
    <property type="entry name" value="LIPOPROTEIN YIAD-RELATED"/>
    <property type="match status" value="1"/>
</dbReference>
<evidence type="ECO:0000256" key="4">
    <source>
        <dbReference type="PROSITE-ProRule" id="PRU00473"/>
    </source>
</evidence>
<gene>
    <name evidence="7" type="ORF">HYN69_01515</name>
</gene>